<dbReference type="Proteomes" id="UP000681720">
    <property type="component" value="Unassembled WGS sequence"/>
</dbReference>
<organism evidence="2 3">
    <name type="scientific">Rotaria magnacalcarata</name>
    <dbReference type="NCBI Taxonomy" id="392030"/>
    <lineage>
        <taxon>Eukaryota</taxon>
        <taxon>Metazoa</taxon>
        <taxon>Spiralia</taxon>
        <taxon>Gnathifera</taxon>
        <taxon>Rotifera</taxon>
        <taxon>Eurotatoria</taxon>
        <taxon>Bdelloidea</taxon>
        <taxon>Philodinida</taxon>
        <taxon>Philodinidae</taxon>
        <taxon>Rotaria</taxon>
    </lineage>
</organism>
<comment type="caution">
    <text evidence="2">The sequence shown here is derived from an EMBL/GenBank/DDBJ whole genome shotgun (WGS) entry which is preliminary data.</text>
</comment>
<proteinExistence type="predicted"/>
<evidence type="ECO:0000256" key="1">
    <source>
        <dbReference type="SAM" id="MobiDB-lite"/>
    </source>
</evidence>
<accession>A0A8S3E199</accession>
<protein>
    <submittedName>
        <fullName evidence="2">Uncharacterized protein</fullName>
    </submittedName>
</protein>
<feature type="compositionally biased region" description="Low complexity" evidence="1">
    <location>
        <begin position="50"/>
        <end position="63"/>
    </location>
</feature>
<evidence type="ECO:0000313" key="2">
    <source>
        <dbReference type="EMBL" id="CAF5023226.1"/>
    </source>
</evidence>
<feature type="non-terminal residue" evidence="2">
    <location>
        <position position="1"/>
    </location>
</feature>
<dbReference type="AlphaFoldDB" id="A0A8S3E199"/>
<feature type="region of interest" description="Disordered" evidence="1">
    <location>
        <begin position="1"/>
        <end position="64"/>
    </location>
</feature>
<gene>
    <name evidence="2" type="ORF">GIL414_LOCUS58494</name>
</gene>
<evidence type="ECO:0000313" key="3">
    <source>
        <dbReference type="Proteomes" id="UP000681720"/>
    </source>
</evidence>
<dbReference type="PANTHER" id="PTHR45749:SF21">
    <property type="entry name" value="DUF4371 DOMAIN-CONTAINING PROTEIN"/>
    <property type="match status" value="1"/>
</dbReference>
<name>A0A8S3E199_9BILA</name>
<feature type="compositionally biased region" description="Polar residues" evidence="1">
    <location>
        <begin position="28"/>
        <end position="40"/>
    </location>
</feature>
<reference evidence="2" key="1">
    <citation type="submission" date="2021-02" db="EMBL/GenBank/DDBJ databases">
        <authorList>
            <person name="Nowell W R."/>
        </authorList>
    </citation>
    <scope>NUCLEOTIDE SEQUENCE</scope>
</reference>
<feature type="compositionally biased region" description="Polar residues" evidence="1">
    <location>
        <begin position="8"/>
        <end position="21"/>
    </location>
</feature>
<dbReference type="EMBL" id="CAJOBJ010216492">
    <property type="protein sequence ID" value="CAF5023226.1"/>
    <property type="molecule type" value="Genomic_DNA"/>
</dbReference>
<dbReference type="PANTHER" id="PTHR45749">
    <property type="match status" value="1"/>
</dbReference>
<sequence length="218" mass="24415">PIGEQEEPISSYSSTNQQQEQIHLLSADEQQQQPISSDSSTNKHQEQIHSSSSESSLLLSSSSNTPVSNVIDISRSAGELPAKPIRSSYPSNKDERSFHSHAEINYKQYVARTKSSTNVLQVIDKSRNELVKRNREKLIKIVSTLHMCGRQMIATRGHEEGNFIELLRWASSSDPVALSILEDSDRNATYLSLCIQNELISLLANQIQQQISEKVLLL</sequence>